<dbReference type="PANTHER" id="PTHR34853">
    <property type="match status" value="1"/>
</dbReference>
<comment type="caution">
    <text evidence="2">The sequence shown here is derived from an EMBL/GenBank/DDBJ whole genome shotgun (WGS) entry which is preliminary data.</text>
</comment>
<dbReference type="Pfam" id="PF03583">
    <property type="entry name" value="LIP"/>
    <property type="match status" value="1"/>
</dbReference>
<dbReference type="Gene3D" id="1.10.260.130">
    <property type="match status" value="1"/>
</dbReference>
<keyword evidence="1" id="KW-0732">Signal</keyword>
<dbReference type="Proteomes" id="UP000255355">
    <property type="component" value="Unassembled WGS sequence"/>
</dbReference>
<sequence>MRLPGGWVRAILVGAVAASAALTVAAVPASAATPGTTISVEPQADGWHGMSGGSVVEYWMTGSDGTPRPASGALFVPPGPAPAGGWPIMAYDHGTSGLGPGCGGLSDPGSAPYPDSQGKQDGLLRYFVSKGFAVVAPDYLGLGRFDTGPHPYLELKSEATATIDLVRAARSTHPELSRSWAVMGGSQGGQAALGTAHLQQTYAPDLDFLGTIALDPESDVEQLLPAAGPWVPDVPGVSGNGMTSFIASILVGLRETHPEANVDSYLSPRGREILDSIGGMCLDRIVDRVDGATIGDLLSRPLTDTTFRTALADYMGVPTTGYDAPILLLLNATDTTVPSPLHAALAAQLAAGGVDYSTVIGRGQHCELNPQMWSAIDAFTARILSTPPAW</sequence>
<accession>A0A370H9Q6</accession>
<reference evidence="2 3" key="1">
    <citation type="submission" date="2018-07" db="EMBL/GenBank/DDBJ databases">
        <title>Genomic Encyclopedia of Type Strains, Phase IV (KMG-IV): sequencing the most valuable type-strain genomes for metagenomic binning, comparative biology and taxonomic classification.</title>
        <authorList>
            <person name="Goeker M."/>
        </authorList>
    </citation>
    <scope>NUCLEOTIDE SEQUENCE [LARGE SCALE GENOMIC DNA]</scope>
    <source>
        <strain evidence="2 3">DSM 44952</strain>
    </source>
</reference>
<evidence type="ECO:0000256" key="1">
    <source>
        <dbReference type="SAM" id="SignalP"/>
    </source>
</evidence>
<gene>
    <name evidence="2" type="ORF">DFR68_103139</name>
</gene>
<evidence type="ECO:0000313" key="3">
    <source>
        <dbReference type="Proteomes" id="UP000255355"/>
    </source>
</evidence>
<dbReference type="InterPro" id="IPR029058">
    <property type="entry name" value="AB_hydrolase_fold"/>
</dbReference>
<dbReference type="AlphaFoldDB" id="A0A370H9Q6"/>
<dbReference type="EMBL" id="QQAZ01000003">
    <property type="protein sequence ID" value="RDI52754.1"/>
    <property type="molecule type" value="Genomic_DNA"/>
</dbReference>
<dbReference type="RefSeq" id="WP_068020839.1">
    <property type="nucleotide sequence ID" value="NZ_QQAZ01000003.1"/>
</dbReference>
<protein>
    <submittedName>
        <fullName evidence="2">Secretory lipase</fullName>
    </submittedName>
</protein>
<dbReference type="STRING" id="1210089.GCA_001613165_03598"/>
<name>A0A370H9Q6_9NOCA</name>
<dbReference type="GO" id="GO:0016042">
    <property type="term" value="P:lipid catabolic process"/>
    <property type="evidence" value="ECO:0007669"/>
    <property type="project" value="InterPro"/>
</dbReference>
<dbReference type="PANTHER" id="PTHR34853:SF1">
    <property type="entry name" value="LIPASE 5"/>
    <property type="match status" value="1"/>
</dbReference>
<keyword evidence="3" id="KW-1185">Reference proteome</keyword>
<organism evidence="2 3">
    <name type="scientific">Nocardia mexicana</name>
    <dbReference type="NCBI Taxonomy" id="279262"/>
    <lineage>
        <taxon>Bacteria</taxon>
        <taxon>Bacillati</taxon>
        <taxon>Actinomycetota</taxon>
        <taxon>Actinomycetes</taxon>
        <taxon>Mycobacteriales</taxon>
        <taxon>Nocardiaceae</taxon>
        <taxon>Nocardia</taxon>
    </lineage>
</organism>
<dbReference type="SUPFAM" id="SSF53474">
    <property type="entry name" value="alpha/beta-Hydrolases"/>
    <property type="match status" value="1"/>
</dbReference>
<dbReference type="InterPro" id="IPR005152">
    <property type="entry name" value="Lipase_secreted"/>
</dbReference>
<dbReference type="OrthoDB" id="9798122at2"/>
<dbReference type="Gene3D" id="3.40.50.1820">
    <property type="entry name" value="alpha/beta hydrolase"/>
    <property type="match status" value="1"/>
</dbReference>
<dbReference type="GO" id="GO:0004806">
    <property type="term" value="F:triacylglycerol lipase activity"/>
    <property type="evidence" value="ECO:0007669"/>
    <property type="project" value="InterPro"/>
</dbReference>
<evidence type="ECO:0000313" key="2">
    <source>
        <dbReference type="EMBL" id="RDI52754.1"/>
    </source>
</evidence>
<feature type="signal peptide" evidence="1">
    <location>
        <begin position="1"/>
        <end position="31"/>
    </location>
</feature>
<feature type="chain" id="PRO_5016770369" evidence="1">
    <location>
        <begin position="32"/>
        <end position="390"/>
    </location>
</feature>
<proteinExistence type="predicted"/>